<keyword evidence="2" id="KW-1185">Reference proteome</keyword>
<dbReference type="Gene3D" id="2.40.10.10">
    <property type="entry name" value="Trypsin-like serine proteases"/>
    <property type="match status" value="1"/>
</dbReference>
<dbReference type="Proteomes" id="UP000326912">
    <property type="component" value="Unassembled WGS sequence"/>
</dbReference>
<evidence type="ECO:0008006" key="3">
    <source>
        <dbReference type="Google" id="ProtNLM"/>
    </source>
</evidence>
<evidence type="ECO:0000313" key="1">
    <source>
        <dbReference type="EMBL" id="GER87243.1"/>
    </source>
</evidence>
<proteinExistence type="predicted"/>
<reference evidence="1 2" key="1">
    <citation type="submission" date="2019-10" db="EMBL/GenBank/DDBJ databases">
        <title>Dictyobacter vulcani sp. nov., within the class Ktedonobacteria, isolated from soil of volcanic Mt. Zao.</title>
        <authorList>
            <person name="Zheng Y."/>
            <person name="Wang C.M."/>
            <person name="Sakai Y."/>
            <person name="Abe K."/>
            <person name="Yokota A."/>
            <person name="Yabe S."/>
        </authorList>
    </citation>
    <scope>NUCLEOTIDE SEQUENCE [LARGE SCALE GENOMIC DNA]</scope>
    <source>
        <strain evidence="1 2">W12</strain>
    </source>
</reference>
<dbReference type="InterPro" id="IPR043504">
    <property type="entry name" value="Peptidase_S1_PA_chymotrypsin"/>
</dbReference>
<sequence>MRNTFFMALFYSVKRKKLVLSLSIVLLSIFSILLAPGRALAETTPGGDVSNPVIRAVDIAKPAVVRIITTLGGRLTVHFTDQQSATFPLSGGNYNLKLSGSGTFISSHGDILTADHVIQPPRDKSMDDVLEMTAAKDVADYVNQTFHPTTPYTDQDTYANMHYGIFRSTSSYKKPTSEVYLSKDYAGVINATKLSEVSQNLHASVDQIKKESAVDEKDVAIIHINMDDTPSVHLGDSSNVSQQDELTIIGFPGNGDLGDPQTPDPTSFLTSSVNKIYVSSIKTSGGVVRLFR</sequence>
<gene>
    <name evidence="1" type="ORF">KDW_14050</name>
</gene>
<accession>A0A5J4KHN3</accession>
<dbReference type="AlphaFoldDB" id="A0A5J4KHN3"/>
<organism evidence="1 2">
    <name type="scientific">Dictyobacter vulcani</name>
    <dbReference type="NCBI Taxonomy" id="2607529"/>
    <lineage>
        <taxon>Bacteria</taxon>
        <taxon>Bacillati</taxon>
        <taxon>Chloroflexota</taxon>
        <taxon>Ktedonobacteria</taxon>
        <taxon>Ktedonobacterales</taxon>
        <taxon>Dictyobacteraceae</taxon>
        <taxon>Dictyobacter</taxon>
    </lineage>
</organism>
<dbReference type="InterPro" id="IPR009003">
    <property type="entry name" value="Peptidase_S1_PA"/>
</dbReference>
<protein>
    <recommendedName>
        <fullName evidence="3">Peptidase S1 domain-containing protein</fullName>
    </recommendedName>
</protein>
<dbReference type="RefSeq" id="WP_162005019.1">
    <property type="nucleotide sequence ID" value="NZ_BKZW01000001.1"/>
</dbReference>
<name>A0A5J4KHN3_9CHLR</name>
<dbReference type="SUPFAM" id="SSF50494">
    <property type="entry name" value="Trypsin-like serine proteases"/>
    <property type="match status" value="1"/>
</dbReference>
<comment type="caution">
    <text evidence="1">The sequence shown here is derived from an EMBL/GenBank/DDBJ whole genome shotgun (WGS) entry which is preliminary data.</text>
</comment>
<evidence type="ECO:0000313" key="2">
    <source>
        <dbReference type="Proteomes" id="UP000326912"/>
    </source>
</evidence>
<dbReference type="Gene3D" id="2.40.10.120">
    <property type="match status" value="1"/>
</dbReference>
<dbReference type="EMBL" id="BKZW01000001">
    <property type="protein sequence ID" value="GER87243.1"/>
    <property type="molecule type" value="Genomic_DNA"/>
</dbReference>
<dbReference type="Pfam" id="PF13365">
    <property type="entry name" value="Trypsin_2"/>
    <property type="match status" value="1"/>
</dbReference>